<feature type="compositionally biased region" description="Low complexity" evidence="3">
    <location>
        <begin position="631"/>
        <end position="645"/>
    </location>
</feature>
<feature type="compositionally biased region" description="Basic and acidic residues" evidence="3">
    <location>
        <begin position="376"/>
        <end position="390"/>
    </location>
</feature>
<dbReference type="SMART" id="SM00297">
    <property type="entry name" value="BROMO"/>
    <property type="match status" value="1"/>
</dbReference>
<feature type="compositionally biased region" description="Low complexity" evidence="3">
    <location>
        <begin position="209"/>
        <end position="221"/>
    </location>
</feature>
<dbReference type="PROSITE" id="PS50014">
    <property type="entry name" value="BROMODOMAIN_2"/>
    <property type="match status" value="1"/>
</dbReference>
<evidence type="ECO:0000256" key="1">
    <source>
        <dbReference type="ARBA" id="ARBA00023117"/>
    </source>
</evidence>
<dbReference type="PRINTS" id="PR00503">
    <property type="entry name" value="BROMODOMAIN"/>
</dbReference>
<evidence type="ECO:0000313" key="6">
    <source>
        <dbReference type="Proteomes" id="UP000738325"/>
    </source>
</evidence>
<feature type="compositionally biased region" description="Acidic residues" evidence="3">
    <location>
        <begin position="414"/>
        <end position="426"/>
    </location>
</feature>
<sequence length="666" mass="72291">MPDPVSADIKSDSEPWSVLENLILAQAIYKCGDTNWVAIARTIKGHPQVHRSSNFFSQKLLENLEAETRSKQSRGNESGASSAQDLPSVVKLAGQLYNQRIVEIKALIRKDEERFRALVAELDEIRQGKWDRQLAEELKRNPPESDAEAIPGENGSFSSSSDTSHQQPPSDHVPADSVSALPSLTTPPPALLPESSEQASASDTSNLETQQSTATSTTPAASDEKTSAMLPKDLGDVEMEDVAAIEPSLEMEEGSNNASALTTGDDVEMEDVSSKDLAASTAPSATLAQQNNEDKKAVEGLKSGTGSPASASDLSPPDAIEEDEDTSAENGTGASVTAVNEDVEAEEEEEEEEEDKAEEEEQEEEDGEDDTTAIKVEADDRIGSDNEHTSQRRSRATSSHAEASLEPEDSSKEEAEEVEPKEETDDAATHAGAEDGATSADDEETMSTIRLTKRPKKIKTTVPIKRKRRSGRGGANGDNEDGYNSSDSEAMDSPSTAMSDMRTQMDDKKWKKILTMIWDEIANHKYGAVFMQPIKEQDAPGYLHMIKRPMDLKSIKDRIRDGQITNADEFHRDLLLMFLNAVMYNGEETEVYEMALKMMNEVEHIMKNFKSSQSFGPPTSTLVAGAGGSGNNSNSTTPTTRTAGSELGQPAIRKRKSSGLEMAPVE</sequence>
<dbReference type="GO" id="GO:0035267">
    <property type="term" value="C:NuA4 histone acetyltransferase complex"/>
    <property type="evidence" value="ECO:0007669"/>
    <property type="project" value="TreeGrafter"/>
</dbReference>
<evidence type="ECO:0000259" key="4">
    <source>
        <dbReference type="PROSITE" id="PS50014"/>
    </source>
</evidence>
<keyword evidence="6" id="KW-1185">Reference proteome</keyword>
<evidence type="ECO:0000256" key="2">
    <source>
        <dbReference type="PROSITE-ProRule" id="PRU00035"/>
    </source>
</evidence>
<feature type="compositionally biased region" description="Polar residues" evidence="3">
    <location>
        <begin position="482"/>
        <end position="499"/>
    </location>
</feature>
<dbReference type="Proteomes" id="UP000738325">
    <property type="component" value="Unassembled WGS sequence"/>
</dbReference>
<reference evidence="5" key="1">
    <citation type="journal article" date="2020" name="Fungal Divers.">
        <title>Resolving the Mortierellaceae phylogeny through synthesis of multi-gene phylogenetics and phylogenomics.</title>
        <authorList>
            <person name="Vandepol N."/>
            <person name="Liber J."/>
            <person name="Desiro A."/>
            <person name="Na H."/>
            <person name="Kennedy M."/>
            <person name="Barry K."/>
            <person name="Grigoriev I.V."/>
            <person name="Miller A.N."/>
            <person name="O'Donnell K."/>
            <person name="Stajich J.E."/>
            <person name="Bonito G."/>
        </authorList>
    </citation>
    <scope>NUCLEOTIDE SEQUENCE</scope>
    <source>
        <strain evidence="5">REB-010B</strain>
    </source>
</reference>
<feature type="compositionally biased region" description="Low complexity" evidence="3">
    <location>
        <begin position="156"/>
        <end position="170"/>
    </location>
</feature>
<dbReference type="PANTHER" id="PTHR15398">
    <property type="entry name" value="BROMODOMAIN-CONTAINING PROTEIN 8"/>
    <property type="match status" value="1"/>
</dbReference>
<organism evidence="5 6">
    <name type="scientific">Dissophora globulifera</name>
    <dbReference type="NCBI Taxonomy" id="979702"/>
    <lineage>
        <taxon>Eukaryota</taxon>
        <taxon>Fungi</taxon>
        <taxon>Fungi incertae sedis</taxon>
        <taxon>Mucoromycota</taxon>
        <taxon>Mortierellomycotina</taxon>
        <taxon>Mortierellomycetes</taxon>
        <taxon>Mortierellales</taxon>
        <taxon>Mortierellaceae</taxon>
        <taxon>Dissophora</taxon>
    </lineage>
</organism>
<dbReference type="GO" id="GO:0006325">
    <property type="term" value="P:chromatin organization"/>
    <property type="evidence" value="ECO:0007669"/>
    <property type="project" value="UniProtKB-ARBA"/>
</dbReference>
<feature type="domain" description="Bromo" evidence="4">
    <location>
        <begin position="522"/>
        <end position="592"/>
    </location>
</feature>
<dbReference type="Pfam" id="PF00439">
    <property type="entry name" value="Bromodomain"/>
    <property type="match status" value="1"/>
</dbReference>
<dbReference type="SUPFAM" id="SSF47370">
    <property type="entry name" value="Bromodomain"/>
    <property type="match status" value="1"/>
</dbReference>
<feature type="compositionally biased region" description="Low complexity" evidence="3">
    <location>
        <begin position="307"/>
        <end position="318"/>
    </location>
</feature>
<feature type="compositionally biased region" description="Acidic residues" evidence="3">
    <location>
        <begin position="341"/>
        <end position="371"/>
    </location>
</feature>
<dbReference type="OrthoDB" id="1742084at2759"/>
<protein>
    <recommendedName>
        <fullName evidence="4">Bromo domain-containing protein</fullName>
    </recommendedName>
</protein>
<feature type="compositionally biased region" description="Basic residues" evidence="3">
    <location>
        <begin position="451"/>
        <end position="471"/>
    </location>
</feature>
<accession>A0A9P6RIJ7</accession>
<proteinExistence type="predicted"/>
<dbReference type="EMBL" id="JAAAIP010000255">
    <property type="protein sequence ID" value="KAG0321130.1"/>
    <property type="molecule type" value="Genomic_DNA"/>
</dbReference>
<feature type="region of interest" description="Disordered" evidence="3">
    <location>
        <begin position="613"/>
        <end position="666"/>
    </location>
</feature>
<evidence type="ECO:0000313" key="5">
    <source>
        <dbReference type="EMBL" id="KAG0321130.1"/>
    </source>
</evidence>
<feature type="compositionally biased region" description="Polar residues" evidence="3">
    <location>
        <begin position="613"/>
        <end position="622"/>
    </location>
</feature>
<evidence type="ECO:0000256" key="3">
    <source>
        <dbReference type="SAM" id="MobiDB-lite"/>
    </source>
</evidence>
<feature type="compositionally biased region" description="Polar residues" evidence="3">
    <location>
        <begin position="198"/>
        <end position="208"/>
    </location>
</feature>
<gene>
    <name evidence="5" type="ORF">BGZ99_004108</name>
</gene>
<feature type="region of interest" description="Disordered" evidence="3">
    <location>
        <begin position="138"/>
        <end position="499"/>
    </location>
</feature>
<name>A0A9P6RIJ7_9FUNG</name>
<dbReference type="InterPro" id="IPR036427">
    <property type="entry name" value="Bromodomain-like_sf"/>
</dbReference>
<feature type="compositionally biased region" description="Low complexity" evidence="3">
    <location>
        <begin position="277"/>
        <end position="290"/>
    </location>
</feature>
<dbReference type="InterPro" id="IPR001487">
    <property type="entry name" value="Bromodomain"/>
</dbReference>
<feature type="compositionally biased region" description="Polar residues" evidence="3">
    <location>
        <begin position="73"/>
        <end position="85"/>
    </location>
</feature>
<feature type="region of interest" description="Disordered" evidence="3">
    <location>
        <begin position="66"/>
        <end position="85"/>
    </location>
</feature>
<keyword evidence="1 2" id="KW-0103">Bromodomain</keyword>
<comment type="caution">
    <text evidence="5">The sequence shown here is derived from an EMBL/GenBank/DDBJ whole genome shotgun (WGS) entry which is preliminary data.</text>
</comment>
<feature type="compositionally biased region" description="Polar residues" evidence="3">
    <location>
        <begin position="328"/>
        <end position="338"/>
    </location>
</feature>
<feature type="compositionally biased region" description="Acidic residues" evidence="3">
    <location>
        <begin position="236"/>
        <end position="253"/>
    </location>
</feature>
<dbReference type="Gene3D" id="1.20.920.10">
    <property type="entry name" value="Bromodomain-like"/>
    <property type="match status" value="1"/>
</dbReference>
<dbReference type="AlphaFoldDB" id="A0A9P6RIJ7"/>
<dbReference type="PANTHER" id="PTHR15398:SF4">
    <property type="entry name" value="BROMODOMAIN-CONTAINING PROTEIN 8 ISOFORM X1"/>
    <property type="match status" value="1"/>
</dbReference>